<proteinExistence type="predicted"/>
<keyword evidence="2" id="KW-1185">Reference proteome</keyword>
<accession>A0ACC6SF07</accession>
<organism evidence="1 2">
    <name type="scientific">Robertmurraya yapensis</name>
    <name type="common">ex Hitch et al 2024</name>
    <dbReference type="NCBI Taxonomy" id="3133160"/>
    <lineage>
        <taxon>Bacteria</taxon>
        <taxon>Bacillati</taxon>
        <taxon>Bacillota</taxon>
        <taxon>Bacilli</taxon>
        <taxon>Bacillales</taxon>
        <taxon>Bacillaceae</taxon>
        <taxon>Robertmurraya</taxon>
    </lineage>
</organism>
<gene>
    <name evidence="1" type="ORF">WMO40_18020</name>
</gene>
<dbReference type="EMBL" id="JBBMEW010000020">
    <property type="protein sequence ID" value="MEQ2528584.1"/>
    <property type="molecule type" value="Genomic_DNA"/>
</dbReference>
<reference evidence="1" key="1">
    <citation type="submission" date="2024-03" db="EMBL/GenBank/DDBJ databases">
        <title>Human intestinal bacterial collection.</title>
        <authorList>
            <person name="Pauvert C."/>
            <person name="Hitch T.C.A."/>
            <person name="Clavel T."/>
        </authorList>
    </citation>
    <scope>NUCLEOTIDE SEQUENCE</scope>
    <source>
        <strain evidence="1">CLA-AA-H227</strain>
    </source>
</reference>
<protein>
    <submittedName>
        <fullName evidence="1">HD-GYP domain-containing protein</fullName>
        <ecNumber evidence="1">3.1.4.-</ecNumber>
    </submittedName>
</protein>
<keyword evidence="1" id="KW-0378">Hydrolase</keyword>
<name>A0ACC6SF07_9BACI</name>
<dbReference type="Proteomes" id="UP001439875">
    <property type="component" value="Unassembled WGS sequence"/>
</dbReference>
<comment type="caution">
    <text evidence="1">The sequence shown here is derived from an EMBL/GenBank/DDBJ whole genome shotgun (WGS) entry which is preliminary data.</text>
</comment>
<evidence type="ECO:0000313" key="2">
    <source>
        <dbReference type="Proteomes" id="UP001439875"/>
    </source>
</evidence>
<dbReference type="EC" id="3.1.4.-" evidence="1"/>
<evidence type="ECO:0000313" key="1">
    <source>
        <dbReference type="EMBL" id="MEQ2528584.1"/>
    </source>
</evidence>
<sequence length="329" mass="37643">MRKGYGTIINKNSPMTITEIDAILESMKENKEPIHQSIDLHPYSHLMTKEIAKEIDAATKHMKELFKDIGNGGKLSLEIIQENIVPTIRQAAEIPHLYHLFYELNEKDEYTYRHTICVGIIATMIGKWLNLPPKDLNDLTLGATLHDIGKAKISVEILHKPGKLTKEEYDEMKLHTIYGYELLKNIDSINENVALIALQHHEREDGKGYPMGLTGHQIGYLSKIVAVADVFHAMSSTRVYHQASPFYEVMKQMQNDAFGKLEPNIVLTFINKIMNTLVGKRVMLTDRSEGMILMIDPYDPIRCLVQTDERLIDLRYSQSLQIEKVLEEI</sequence>